<accession>A0AAN9PPV6</accession>
<reference evidence="1 2" key="1">
    <citation type="submission" date="2024-01" db="EMBL/GenBank/DDBJ databases">
        <title>The genomes of 5 underutilized Papilionoideae crops provide insights into root nodulation and disease resistanc.</title>
        <authorList>
            <person name="Jiang F."/>
        </authorList>
    </citation>
    <scope>NUCLEOTIDE SEQUENCE [LARGE SCALE GENOMIC DNA]</scope>
    <source>
        <strain evidence="1">LVBAO_FW01</strain>
        <tissue evidence="1">Leaves</tissue>
    </source>
</reference>
<sequence length="98" mass="11598">MNPILEKPPKLKILAKPKWRKRKTWKEYSFKVSISNATNEKDRSSKRECIRFVCSVRGTLILFDASLFLLLWCQLFSSQIRVSVSEPLSRFFTKYPHC</sequence>
<protein>
    <submittedName>
        <fullName evidence="1">Uncharacterized protein</fullName>
    </submittedName>
</protein>
<dbReference type="Proteomes" id="UP001367508">
    <property type="component" value="Unassembled WGS sequence"/>
</dbReference>
<organism evidence="1 2">
    <name type="scientific">Canavalia gladiata</name>
    <name type="common">Sword bean</name>
    <name type="synonym">Dolichos gladiatus</name>
    <dbReference type="NCBI Taxonomy" id="3824"/>
    <lineage>
        <taxon>Eukaryota</taxon>
        <taxon>Viridiplantae</taxon>
        <taxon>Streptophyta</taxon>
        <taxon>Embryophyta</taxon>
        <taxon>Tracheophyta</taxon>
        <taxon>Spermatophyta</taxon>
        <taxon>Magnoliopsida</taxon>
        <taxon>eudicotyledons</taxon>
        <taxon>Gunneridae</taxon>
        <taxon>Pentapetalae</taxon>
        <taxon>rosids</taxon>
        <taxon>fabids</taxon>
        <taxon>Fabales</taxon>
        <taxon>Fabaceae</taxon>
        <taxon>Papilionoideae</taxon>
        <taxon>50 kb inversion clade</taxon>
        <taxon>NPAAA clade</taxon>
        <taxon>indigoferoid/millettioid clade</taxon>
        <taxon>Phaseoleae</taxon>
        <taxon>Canavalia</taxon>
    </lineage>
</organism>
<keyword evidence="2" id="KW-1185">Reference proteome</keyword>
<name>A0AAN9PPV6_CANGL</name>
<evidence type="ECO:0000313" key="2">
    <source>
        <dbReference type="Proteomes" id="UP001367508"/>
    </source>
</evidence>
<comment type="caution">
    <text evidence="1">The sequence shown here is derived from an EMBL/GenBank/DDBJ whole genome shotgun (WGS) entry which is preliminary data.</text>
</comment>
<proteinExistence type="predicted"/>
<evidence type="ECO:0000313" key="1">
    <source>
        <dbReference type="EMBL" id="KAK7305976.1"/>
    </source>
</evidence>
<dbReference type="AlphaFoldDB" id="A0AAN9PPV6"/>
<gene>
    <name evidence="1" type="ORF">VNO77_43890</name>
</gene>
<dbReference type="EMBL" id="JAYMYQ010000011">
    <property type="protein sequence ID" value="KAK7305976.1"/>
    <property type="molecule type" value="Genomic_DNA"/>
</dbReference>